<keyword evidence="8" id="KW-0547">Nucleotide-binding</keyword>
<dbReference type="InterPro" id="IPR005467">
    <property type="entry name" value="His_kinase_dom"/>
</dbReference>
<comment type="catalytic activity">
    <reaction evidence="1">
        <text>ATP + protein L-histidine = ADP + protein N-phospho-L-histidine.</text>
        <dbReference type="EC" id="2.7.13.3"/>
    </reaction>
</comment>
<keyword evidence="4" id="KW-1003">Cell membrane</keyword>
<keyword evidence="13" id="KW-0472">Membrane</keyword>
<dbReference type="InterPro" id="IPR036097">
    <property type="entry name" value="HisK_dim/P_sf"/>
</dbReference>
<keyword evidence="16" id="KW-1185">Reference proteome</keyword>
<dbReference type="InterPro" id="IPR003594">
    <property type="entry name" value="HATPase_dom"/>
</dbReference>
<dbReference type="SMART" id="SM00388">
    <property type="entry name" value="HisKA"/>
    <property type="match status" value="1"/>
</dbReference>
<dbReference type="GO" id="GO:0005524">
    <property type="term" value="F:ATP binding"/>
    <property type="evidence" value="ECO:0007669"/>
    <property type="project" value="UniProtKB-KW"/>
</dbReference>
<dbReference type="SUPFAM" id="SSF55874">
    <property type="entry name" value="ATPase domain of HSP90 chaperone/DNA topoisomerase II/histidine kinase"/>
    <property type="match status" value="1"/>
</dbReference>
<evidence type="ECO:0000256" key="5">
    <source>
        <dbReference type="ARBA" id="ARBA00022553"/>
    </source>
</evidence>
<dbReference type="SUPFAM" id="SSF47384">
    <property type="entry name" value="Homodimeric domain of signal transducing histidine kinase"/>
    <property type="match status" value="1"/>
</dbReference>
<reference evidence="15 16" key="1">
    <citation type="submission" date="2015-07" db="EMBL/GenBank/DDBJ databases">
        <title>Isolation and Genomic Characterization of a Novel Halophilic Metal-Reducing Deltaproteobacterium from the Deep Subsurface.</title>
        <authorList>
            <person name="Badalamenti J.P."/>
            <person name="Summers Z.M."/>
            <person name="Gralnick J.A."/>
            <person name="Bond D.R."/>
        </authorList>
    </citation>
    <scope>NUCLEOTIDE SEQUENCE [LARGE SCALE GENOMIC DNA]</scope>
    <source>
        <strain evidence="15 16">WTL</strain>
    </source>
</reference>
<dbReference type="KEGG" id="des:DSOUD_2193"/>
<dbReference type="Pfam" id="PF00512">
    <property type="entry name" value="HisKA"/>
    <property type="match status" value="1"/>
</dbReference>
<dbReference type="Gene3D" id="1.10.287.130">
    <property type="match status" value="1"/>
</dbReference>
<dbReference type="EC" id="2.7.13.3" evidence="3"/>
<keyword evidence="5" id="KW-0597">Phosphoprotein</keyword>
<keyword evidence="11 13" id="KW-1133">Transmembrane helix</keyword>
<dbReference type="PRINTS" id="PR00344">
    <property type="entry name" value="BCTRLSENSOR"/>
</dbReference>
<dbReference type="CDD" id="cd00075">
    <property type="entry name" value="HATPase"/>
    <property type="match status" value="1"/>
</dbReference>
<dbReference type="PANTHER" id="PTHR43065:SF10">
    <property type="entry name" value="PEROXIDE STRESS-ACTIVATED HISTIDINE KINASE MAK3"/>
    <property type="match status" value="1"/>
</dbReference>
<keyword evidence="9 15" id="KW-0418">Kinase</keyword>
<proteinExistence type="predicted"/>
<dbReference type="PANTHER" id="PTHR43065">
    <property type="entry name" value="SENSOR HISTIDINE KINASE"/>
    <property type="match status" value="1"/>
</dbReference>
<evidence type="ECO:0000256" key="1">
    <source>
        <dbReference type="ARBA" id="ARBA00000085"/>
    </source>
</evidence>
<keyword evidence="10" id="KW-0067">ATP-binding</keyword>
<dbReference type="InterPro" id="IPR004358">
    <property type="entry name" value="Sig_transdc_His_kin-like_C"/>
</dbReference>
<keyword evidence="7 13" id="KW-0812">Transmembrane</keyword>
<feature type="transmembrane region" description="Helical" evidence="13">
    <location>
        <begin position="164"/>
        <end position="185"/>
    </location>
</feature>
<dbReference type="Proteomes" id="UP000057158">
    <property type="component" value="Chromosome"/>
</dbReference>
<evidence type="ECO:0000256" key="3">
    <source>
        <dbReference type="ARBA" id="ARBA00012438"/>
    </source>
</evidence>
<evidence type="ECO:0000256" key="8">
    <source>
        <dbReference type="ARBA" id="ARBA00022741"/>
    </source>
</evidence>
<evidence type="ECO:0000256" key="12">
    <source>
        <dbReference type="ARBA" id="ARBA00023012"/>
    </source>
</evidence>
<evidence type="ECO:0000313" key="15">
    <source>
        <dbReference type="EMBL" id="ALC16958.1"/>
    </source>
</evidence>
<evidence type="ECO:0000256" key="2">
    <source>
        <dbReference type="ARBA" id="ARBA00004651"/>
    </source>
</evidence>
<dbReference type="SUPFAM" id="SSF103190">
    <property type="entry name" value="Sensory domain-like"/>
    <property type="match status" value="1"/>
</dbReference>
<evidence type="ECO:0000256" key="7">
    <source>
        <dbReference type="ARBA" id="ARBA00022692"/>
    </source>
</evidence>
<dbReference type="AlphaFoldDB" id="A0A0M4D229"/>
<dbReference type="SMART" id="SM00387">
    <property type="entry name" value="HATPase_c"/>
    <property type="match status" value="1"/>
</dbReference>
<keyword evidence="6" id="KW-0808">Transferase</keyword>
<evidence type="ECO:0000256" key="6">
    <source>
        <dbReference type="ARBA" id="ARBA00022679"/>
    </source>
</evidence>
<dbReference type="CDD" id="cd00082">
    <property type="entry name" value="HisKA"/>
    <property type="match status" value="1"/>
</dbReference>
<dbReference type="PATRIC" id="fig|1603606.3.peg.2367"/>
<evidence type="ECO:0000259" key="14">
    <source>
        <dbReference type="PROSITE" id="PS50109"/>
    </source>
</evidence>
<dbReference type="RefSeq" id="WP_053551006.1">
    <property type="nucleotide sequence ID" value="NZ_CP010802.1"/>
</dbReference>
<feature type="domain" description="Histidine kinase" evidence="14">
    <location>
        <begin position="210"/>
        <end position="414"/>
    </location>
</feature>
<dbReference type="InterPro" id="IPR029151">
    <property type="entry name" value="Sensor-like_sf"/>
</dbReference>
<dbReference type="STRING" id="1603606.DSOUD_2193"/>
<dbReference type="InterPro" id="IPR036890">
    <property type="entry name" value="HATPase_C_sf"/>
</dbReference>
<gene>
    <name evidence="15" type="ORF">DSOUD_2193</name>
</gene>
<dbReference type="InterPro" id="IPR003661">
    <property type="entry name" value="HisK_dim/P_dom"/>
</dbReference>
<dbReference type="PROSITE" id="PS50109">
    <property type="entry name" value="HIS_KIN"/>
    <property type="match status" value="1"/>
</dbReference>
<keyword evidence="12" id="KW-0902">Two-component regulatory system</keyword>
<evidence type="ECO:0000256" key="13">
    <source>
        <dbReference type="SAM" id="Phobius"/>
    </source>
</evidence>
<evidence type="ECO:0000313" key="16">
    <source>
        <dbReference type="Proteomes" id="UP000057158"/>
    </source>
</evidence>
<dbReference type="Gene3D" id="3.30.565.10">
    <property type="entry name" value="Histidine kinase-like ATPase, C-terminal domain"/>
    <property type="match status" value="1"/>
</dbReference>
<accession>A0A0M4D229</accession>
<evidence type="ECO:0000256" key="9">
    <source>
        <dbReference type="ARBA" id="ARBA00022777"/>
    </source>
</evidence>
<protein>
    <recommendedName>
        <fullName evidence="3">histidine kinase</fullName>
        <ecNumber evidence="3">2.7.13.3</ecNumber>
    </recommendedName>
</protein>
<sequence>MTETKTYNAPGRRLLAAGIFFSILLGAFAASNYRSALPIAEGALRGLALTLASTIEALANRDPSLALLHGVNSRDIAFFAVADPSGTWLFHTNPDLIGTKNLHPLPHPEGSSNAFVERRLLLGTGEAAYEFISPLHINGRQYLLRLVLHTYQADTVVRRARTDVAILLALGSGGWIMGIFLYRFVRRAAGHRQEMAKQKHLAQLGTLSAVLAHEVRNPLSGIKGYAQLLEEKLPPGENRSFAACVVREALRLEDLVRDLLSYARPPSLHLEAVDPREMVELAFSLLQPEAATRQVHLECFVTPAVIRADRDHLQQVLLNLVLNAIQASKAGGTVQVRTALRPGTVEIEVIDDGDGIATTDLPRLFEPFFTRRARGTGLGLAICKKFVEEMNGSIVLASAPGAGCTFRIALPTAENTGGNG</sequence>
<dbReference type="GO" id="GO:0005886">
    <property type="term" value="C:plasma membrane"/>
    <property type="evidence" value="ECO:0007669"/>
    <property type="project" value="UniProtKB-SubCell"/>
</dbReference>
<organism evidence="15 16">
    <name type="scientific">Desulfuromonas soudanensis</name>
    <dbReference type="NCBI Taxonomy" id="1603606"/>
    <lineage>
        <taxon>Bacteria</taxon>
        <taxon>Pseudomonadati</taxon>
        <taxon>Thermodesulfobacteriota</taxon>
        <taxon>Desulfuromonadia</taxon>
        <taxon>Desulfuromonadales</taxon>
        <taxon>Desulfuromonadaceae</taxon>
        <taxon>Desulfuromonas</taxon>
    </lineage>
</organism>
<dbReference type="GO" id="GO:0000155">
    <property type="term" value="F:phosphorelay sensor kinase activity"/>
    <property type="evidence" value="ECO:0007669"/>
    <property type="project" value="InterPro"/>
</dbReference>
<evidence type="ECO:0000256" key="11">
    <source>
        <dbReference type="ARBA" id="ARBA00022989"/>
    </source>
</evidence>
<evidence type="ECO:0000256" key="4">
    <source>
        <dbReference type="ARBA" id="ARBA00022475"/>
    </source>
</evidence>
<name>A0A0M4D229_9BACT</name>
<dbReference type="OrthoDB" id="9805967at2"/>
<comment type="subcellular location">
    <subcellularLocation>
        <location evidence="2">Cell membrane</location>
        <topology evidence="2">Multi-pass membrane protein</topology>
    </subcellularLocation>
</comment>
<dbReference type="EMBL" id="CP010802">
    <property type="protein sequence ID" value="ALC16958.1"/>
    <property type="molecule type" value="Genomic_DNA"/>
</dbReference>
<evidence type="ECO:0000256" key="10">
    <source>
        <dbReference type="ARBA" id="ARBA00022840"/>
    </source>
</evidence>
<dbReference type="Pfam" id="PF02518">
    <property type="entry name" value="HATPase_c"/>
    <property type="match status" value="1"/>
</dbReference>